<dbReference type="Proteomes" id="UP000663873">
    <property type="component" value="Unassembled WGS sequence"/>
</dbReference>
<gene>
    <name evidence="1" type="ORF">UJA718_LOCUS47732</name>
    <name evidence="2" type="ORF">UJA718_LOCUS50026</name>
</gene>
<evidence type="ECO:0000313" key="3">
    <source>
        <dbReference type="Proteomes" id="UP000663873"/>
    </source>
</evidence>
<sequence>EQQYAHVPDNHLFHLLENVMSYVEQGIGKRFGSLSTFLLQLDPTCFLENKQKKSS</sequence>
<reference evidence="2" key="1">
    <citation type="submission" date="2021-02" db="EMBL/GenBank/DDBJ databases">
        <authorList>
            <person name="Nowell W R."/>
        </authorList>
    </citation>
    <scope>NUCLEOTIDE SEQUENCE</scope>
</reference>
<name>A0A821ZVD9_9BILA</name>
<evidence type="ECO:0000313" key="1">
    <source>
        <dbReference type="EMBL" id="CAF4950435.1"/>
    </source>
</evidence>
<feature type="non-terminal residue" evidence="2">
    <location>
        <position position="1"/>
    </location>
</feature>
<dbReference type="EMBL" id="CAJOBP010091947">
    <property type="protein sequence ID" value="CAF4950435.1"/>
    <property type="molecule type" value="Genomic_DNA"/>
</dbReference>
<evidence type="ECO:0000313" key="2">
    <source>
        <dbReference type="EMBL" id="CAF4994894.1"/>
    </source>
</evidence>
<comment type="caution">
    <text evidence="2">The sequence shown here is derived from an EMBL/GenBank/DDBJ whole genome shotgun (WGS) entry which is preliminary data.</text>
</comment>
<dbReference type="EMBL" id="CAJOBP010108083">
    <property type="protein sequence ID" value="CAF4994894.1"/>
    <property type="molecule type" value="Genomic_DNA"/>
</dbReference>
<accession>A0A821ZVD9</accession>
<dbReference type="AlphaFoldDB" id="A0A821ZVD9"/>
<protein>
    <submittedName>
        <fullName evidence="2">Uncharacterized protein</fullName>
    </submittedName>
</protein>
<organism evidence="2 3">
    <name type="scientific">Rotaria socialis</name>
    <dbReference type="NCBI Taxonomy" id="392032"/>
    <lineage>
        <taxon>Eukaryota</taxon>
        <taxon>Metazoa</taxon>
        <taxon>Spiralia</taxon>
        <taxon>Gnathifera</taxon>
        <taxon>Rotifera</taxon>
        <taxon>Eurotatoria</taxon>
        <taxon>Bdelloidea</taxon>
        <taxon>Philodinida</taxon>
        <taxon>Philodinidae</taxon>
        <taxon>Rotaria</taxon>
    </lineage>
</organism>
<keyword evidence="3" id="KW-1185">Reference proteome</keyword>
<feature type="non-terminal residue" evidence="2">
    <location>
        <position position="55"/>
    </location>
</feature>
<proteinExistence type="predicted"/>